<gene>
    <name evidence="2" type="ORF">APICC_06388</name>
</gene>
<dbReference type="AlphaFoldDB" id="A0A2A3EFQ1"/>
<proteinExistence type="predicted"/>
<dbReference type="EMBL" id="KZ288267">
    <property type="protein sequence ID" value="PBC30112.1"/>
    <property type="molecule type" value="Genomic_DNA"/>
</dbReference>
<keyword evidence="1" id="KW-0732">Signal</keyword>
<evidence type="ECO:0000313" key="2">
    <source>
        <dbReference type="EMBL" id="PBC30112.1"/>
    </source>
</evidence>
<organism evidence="2 3">
    <name type="scientific">Apis cerana cerana</name>
    <name type="common">Oriental honeybee</name>
    <dbReference type="NCBI Taxonomy" id="94128"/>
    <lineage>
        <taxon>Eukaryota</taxon>
        <taxon>Metazoa</taxon>
        <taxon>Ecdysozoa</taxon>
        <taxon>Arthropoda</taxon>
        <taxon>Hexapoda</taxon>
        <taxon>Insecta</taxon>
        <taxon>Pterygota</taxon>
        <taxon>Neoptera</taxon>
        <taxon>Endopterygota</taxon>
        <taxon>Hymenoptera</taxon>
        <taxon>Apocrita</taxon>
        <taxon>Aculeata</taxon>
        <taxon>Apoidea</taxon>
        <taxon>Anthophila</taxon>
        <taxon>Apidae</taxon>
        <taxon>Apis</taxon>
    </lineage>
</organism>
<sequence>MLCTLVLLQQQILILKLARCFETSQYVTFTGNTCSSNFPLNKSSLWLSPAVQNDQQLQLDSNFPCTRGCCLLETRPDTEITRIEE</sequence>
<accession>A0A2A3EFQ1</accession>
<dbReference type="Proteomes" id="UP000242457">
    <property type="component" value="Unassembled WGS sequence"/>
</dbReference>
<feature type="chain" id="PRO_5012064957" description="Secreted protein" evidence="1">
    <location>
        <begin position="21"/>
        <end position="85"/>
    </location>
</feature>
<evidence type="ECO:0000313" key="3">
    <source>
        <dbReference type="Proteomes" id="UP000242457"/>
    </source>
</evidence>
<evidence type="ECO:0000256" key="1">
    <source>
        <dbReference type="SAM" id="SignalP"/>
    </source>
</evidence>
<keyword evidence="3" id="KW-1185">Reference proteome</keyword>
<evidence type="ECO:0008006" key="4">
    <source>
        <dbReference type="Google" id="ProtNLM"/>
    </source>
</evidence>
<reference evidence="2 3" key="1">
    <citation type="submission" date="2014-07" db="EMBL/GenBank/DDBJ databases">
        <title>Genomic and transcriptomic analysis on Apis cerana provide comprehensive insights into honey bee biology.</title>
        <authorList>
            <person name="Diao Q."/>
            <person name="Sun L."/>
            <person name="Zheng H."/>
            <person name="Zheng H."/>
            <person name="Xu S."/>
            <person name="Wang S."/>
            <person name="Zeng Z."/>
            <person name="Hu F."/>
            <person name="Su S."/>
            <person name="Wu J."/>
        </authorList>
    </citation>
    <scope>NUCLEOTIDE SEQUENCE [LARGE SCALE GENOMIC DNA]</scope>
    <source>
        <tissue evidence="2">Pupae without intestine</tissue>
    </source>
</reference>
<feature type="signal peptide" evidence="1">
    <location>
        <begin position="1"/>
        <end position="20"/>
    </location>
</feature>
<name>A0A2A3EFQ1_APICC</name>
<protein>
    <recommendedName>
        <fullName evidence="4">Secreted protein</fullName>
    </recommendedName>
</protein>